<evidence type="ECO:0000313" key="5">
    <source>
        <dbReference type="Proteomes" id="UP000276443"/>
    </source>
</evidence>
<name>A0A3N5BDI7_9BACI</name>
<dbReference type="PANTHER" id="PTHR43046:SF2">
    <property type="entry name" value="8-OXO-DGTP DIPHOSPHATASE-RELATED"/>
    <property type="match status" value="1"/>
</dbReference>
<dbReference type="SUPFAM" id="SSF54909">
    <property type="entry name" value="Dimeric alpha+beta barrel"/>
    <property type="match status" value="1"/>
</dbReference>
<keyword evidence="2" id="KW-0378">Hydrolase</keyword>
<dbReference type="InterPro" id="IPR020084">
    <property type="entry name" value="NUDIX_hydrolase_CS"/>
</dbReference>
<dbReference type="PROSITE" id="PS51462">
    <property type="entry name" value="NUDIX"/>
    <property type="match status" value="1"/>
</dbReference>
<dbReference type="PANTHER" id="PTHR43046">
    <property type="entry name" value="GDP-MANNOSE MANNOSYL HYDROLASE"/>
    <property type="match status" value="1"/>
</dbReference>
<dbReference type="InterPro" id="IPR000086">
    <property type="entry name" value="NUDIX_hydrolase_dom"/>
</dbReference>
<dbReference type="Pfam" id="PF07978">
    <property type="entry name" value="NIPSNAP"/>
    <property type="match status" value="1"/>
</dbReference>
<evidence type="ECO:0000259" key="3">
    <source>
        <dbReference type="PROSITE" id="PS51462"/>
    </source>
</evidence>
<dbReference type="EMBL" id="RKRF01000009">
    <property type="protein sequence ID" value="RPF53400.1"/>
    <property type="molecule type" value="Genomic_DNA"/>
</dbReference>
<dbReference type="InterPro" id="IPR011008">
    <property type="entry name" value="Dimeric_a/b-barrel"/>
</dbReference>
<dbReference type="AlphaFoldDB" id="A0A3N5BDI7"/>
<sequence>MFFRRKTYQISSDQIETFNNFFHHYLLPNQLAHGAKLVGRWVNEEKSEIMAMWEYESKEHYEKIEQKIKQTELHQMAQEKRKGFTYESQEDFMYSTGEYHIAKHIVSVAGYITNDEGEVLLVRNEHRPYTAEIPGGVMEENETLIEAVKREVLEETGANVDITGVVTVNQNLSSGNVSVTFKGKYVSGDLRVAQGETKEVYFKKLDPQKLDELITSEQLRQRTLDAMDDHTVPYQVYQSRPQYQLIDRLEAKGES</sequence>
<comment type="cofactor">
    <cofactor evidence="1">
        <name>Mg(2+)</name>
        <dbReference type="ChEBI" id="CHEBI:18420"/>
    </cofactor>
</comment>
<dbReference type="RefSeq" id="WP_124221907.1">
    <property type="nucleotide sequence ID" value="NZ_RKRF01000009.1"/>
</dbReference>
<dbReference type="Pfam" id="PF00293">
    <property type="entry name" value="NUDIX"/>
    <property type="match status" value="1"/>
</dbReference>
<dbReference type="PROSITE" id="PS00893">
    <property type="entry name" value="NUDIX_BOX"/>
    <property type="match status" value="1"/>
</dbReference>
<protein>
    <submittedName>
        <fullName evidence="4">ADP-ribose pyrophosphatase YjhB (NUDIX family)</fullName>
    </submittedName>
</protein>
<dbReference type="GO" id="GO:0016787">
    <property type="term" value="F:hydrolase activity"/>
    <property type="evidence" value="ECO:0007669"/>
    <property type="project" value="UniProtKB-KW"/>
</dbReference>
<evidence type="ECO:0000256" key="1">
    <source>
        <dbReference type="ARBA" id="ARBA00001946"/>
    </source>
</evidence>
<accession>A0A3N5BDI7</accession>
<dbReference type="OrthoDB" id="9816289at2"/>
<reference evidence="4 5" key="1">
    <citation type="submission" date="2018-11" db="EMBL/GenBank/DDBJ databases">
        <title>Genomic Encyclopedia of Type Strains, Phase IV (KMG-IV): sequencing the most valuable type-strain genomes for metagenomic binning, comparative biology and taxonomic classification.</title>
        <authorList>
            <person name="Goeker M."/>
        </authorList>
    </citation>
    <scope>NUCLEOTIDE SEQUENCE [LARGE SCALE GENOMIC DNA]</scope>
    <source>
        <strain evidence="4 5">DSM 18090</strain>
    </source>
</reference>
<dbReference type="CDD" id="cd02883">
    <property type="entry name" value="NUDIX_Hydrolase"/>
    <property type="match status" value="1"/>
</dbReference>
<keyword evidence="5" id="KW-1185">Reference proteome</keyword>
<dbReference type="Proteomes" id="UP000276443">
    <property type="component" value="Unassembled WGS sequence"/>
</dbReference>
<gene>
    <name evidence="4" type="ORF">EDC24_1899</name>
</gene>
<proteinExistence type="predicted"/>
<dbReference type="Gene3D" id="3.90.79.10">
    <property type="entry name" value="Nucleoside Triphosphate Pyrophosphohydrolase"/>
    <property type="match status" value="1"/>
</dbReference>
<evidence type="ECO:0000313" key="4">
    <source>
        <dbReference type="EMBL" id="RPF53400.1"/>
    </source>
</evidence>
<feature type="domain" description="Nudix hydrolase" evidence="3">
    <location>
        <begin position="103"/>
        <end position="228"/>
    </location>
</feature>
<dbReference type="SUPFAM" id="SSF55811">
    <property type="entry name" value="Nudix"/>
    <property type="match status" value="1"/>
</dbReference>
<evidence type="ECO:0000256" key="2">
    <source>
        <dbReference type="ARBA" id="ARBA00022801"/>
    </source>
</evidence>
<dbReference type="InterPro" id="IPR012577">
    <property type="entry name" value="NIPSNAP"/>
</dbReference>
<organism evidence="4 5">
    <name type="scientific">Aquisalibacillus elongatus</name>
    <dbReference type="NCBI Taxonomy" id="485577"/>
    <lineage>
        <taxon>Bacteria</taxon>
        <taxon>Bacillati</taxon>
        <taxon>Bacillota</taxon>
        <taxon>Bacilli</taxon>
        <taxon>Bacillales</taxon>
        <taxon>Bacillaceae</taxon>
        <taxon>Aquisalibacillus</taxon>
    </lineage>
</organism>
<comment type="caution">
    <text evidence="4">The sequence shown here is derived from an EMBL/GenBank/DDBJ whole genome shotgun (WGS) entry which is preliminary data.</text>
</comment>
<dbReference type="InterPro" id="IPR015797">
    <property type="entry name" value="NUDIX_hydrolase-like_dom_sf"/>
</dbReference>
<dbReference type="Gene3D" id="3.30.70.100">
    <property type="match status" value="1"/>
</dbReference>